<evidence type="ECO:0000256" key="1">
    <source>
        <dbReference type="ARBA" id="ARBA00022630"/>
    </source>
</evidence>
<dbReference type="Gene3D" id="3.30.70.2450">
    <property type="match status" value="1"/>
</dbReference>
<dbReference type="AlphaFoldDB" id="A0AAV9MZ35"/>
<dbReference type="InterPro" id="IPR002938">
    <property type="entry name" value="FAD-bd"/>
</dbReference>
<dbReference type="InterPro" id="IPR036188">
    <property type="entry name" value="FAD/NAD-bd_sf"/>
</dbReference>
<reference evidence="5 6" key="1">
    <citation type="submission" date="2023-08" db="EMBL/GenBank/DDBJ databases">
        <title>Black Yeasts Isolated from many extreme environments.</title>
        <authorList>
            <person name="Coleine C."/>
            <person name="Stajich J.E."/>
            <person name="Selbmann L."/>
        </authorList>
    </citation>
    <scope>NUCLEOTIDE SEQUENCE [LARGE SCALE GENOMIC DNA]</scope>
    <source>
        <strain evidence="5 6">CCFEE 5792</strain>
    </source>
</reference>
<proteinExistence type="predicted"/>
<keyword evidence="2" id="KW-0274">FAD</keyword>
<dbReference type="PANTHER" id="PTHR43476:SF3">
    <property type="entry name" value="FAD-BINDING MONOOXYGENASE"/>
    <property type="match status" value="1"/>
</dbReference>
<dbReference type="GO" id="GO:0019622">
    <property type="term" value="P:3-(3-hydroxy)phenylpropionate catabolic process"/>
    <property type="evidence" value="ECO:0007669"/>
    <property type="project" value="TreeGrafter"/>
</dbReference>
<dbReference type="RefSeq" id="XP_064701249.1">
    <property type="nucleotide sequence ID" value="XM_064852542.1"/>
</dbReference>
<comment type="caution">
    <text evidence="5">The sequence shown here is derived from an EMBL/GenBank/DDBJ whole genome shotgun (WGS) entry which is preliminary data.</text>
</comment>
<dbReference type="GO" id="GO:0008688">
    <property type="term" value="F:3-(3-hydroxyphenyl)propionate hydroxylase activity"/>
    <property type="evidence" value="ECO:0007669"/>
    <property type="project" value="TreeGrafter"/>
</dbReference>
<keyword evidence="1" id="KW-0285">Flavoprotein</keyword>
<dbReference type="PANTHER" id="PTHR43476">
    <property type="entry name" value="3-(3-HYDROXY-PHENYL)PROPIONATE/3-HYDROXYCINNAMIC ACID HYDROXYLASE"/>
    <property type="match status" value="1"/>
</dbReference>
<evidence type="ECO:0000313" key="5">
    <source>
        <dbReference type="EMBL" id="KAK5045631.1"/>
    </source>
</evidence>
<evidence type="ECO:0000256" key="2">
    <source>
        <dbReference type="ARBA" id="ARBA00022827"/>
    </source>
</evidence>
<evidence type="ECO:0000259" key="4">
    <source>
        <dbReference type="Pfam" id="PF01494"/>
    </source>
</evidence>
<dbReference type="Gene3D" id="3.50.50.60">
    <property type="entry name" value="FAD/NAD(P)-binding domain"/>
    <property type="match status" value="1"/>
</dbReference>
<evidence type="ECO:0000256" key="3">
    <source>
        <dbReference type="ARBA" id="ARBA00023002"/>
    </source>
</evidence>
<organism evidence="5 6">
    <name type="scientific">Exophiala bonariae</name>
    <dbReference type="NCBI Taxonomy" id="1690606"/>
    <lineage>
        <taxon>Eukaryota</taxon>
        <taxon>Fungi</taxon>
        <taxon>Dikarya</taxon>
        <taxon>Ascomycota</taxon>
        <taxon>Pezizomycotina</taxon>
        <taxon>Eurotiomycetes</taxon>
        <taxon>Chaetothyriomycetidae</taxon>
        <taxon>Chaetothyriales</taxon>
        <taxon>Herpotrichiellaceae</taxon>
        <taxon>Exophiala</taxon>
    </lineage>
</organism>
<dbReference type="SUPFAM" id="SSF51905">
    <property type="entry name" value="FAD/NAD(P)-binding domain"/>
    <property type="match status" value="1"/>
</dbReference>
<dbReference type="InterPro" id="IPR050631">
    <property type="entry name" value="PheA/TfdB_FAD_monoxygenase"/>
</dbReference>
<dbReference type="EMBL" id="JAVRRD010000035">
    <property type="protein sequence ID" value="KAK5045631.1"/>
    <property type="molecule type" value="Genomic_DNA"/>
</dbReference>
<name>A0AAV9MZ35_9EURO</name>
<dbReference type="Pfam" id="PF01494">
    <property type="entry name" value="FAD_binding_3"/>
    <property type="match status" value="1"/>
</dbReference>
<dbReference type="GeneID" id="89977161"/>
<keyword evidence="6" id="KW-1185">Reference proteome</keyword>
<keyword evidence="3" id="KW-0560">Oxidoreductase</keyword>
<accession>A0AAV9MZ35</accession>
<dbReference type="Proteomes" id="UP001358417">
    <property type="component" value="Unassembled WGS sequence"/>
</dbReference>
<gene>
    <name evidence="5" type="ORF">LTR84_009000</name>
</gene>
<dbReference type="GO" id="GO:0071949">
    <property type="term" value="F:FAD binding"/>
    <property type="evidence" value="ECO:0007669"/>
    <property type="project" value="InterPro"/>
</dbReference>
<protein>
    <recommendedName>
        <fullName evidence="4">FAD-binding domain-containing protein</fullName>
    </recommendedName>
</protein>
<feature type="domain" description="FAD-binding" evidence="4">
    <location>
        <begin position="9"/>
        <end position="347"/>
    </location>
</feature>
<sequence>MFQMETSSAVSIIGAGPVGLYTALLLGQAGIETHVFEREAFVLQTPRAAAYFPITLNEFEKSGILDDVVNAGFKNTVGVSWRKPKCGGVLAYLGAGDSFAIHLGQHELADIILKHLEKCASVTVCWNTAFDRMEELEGTGQVKIMLSHGADRVQQTHVSQYVVGADGGKSAVRKMLDIPLEGFTWKDFTIIAANIEYDLENQSDWGPASYVVDPNLWAVVAKTGKGCNWRVATGEKIVAGATEDTWDEAEGTERMRRRIEAILPGDIDKVKIVKISPYSMHQRCVSTFRKGRVVLAGDAAHLTNPVGGLGLTTGILDAAFLGHLLKRILLEGESDALLDTYAAKRREAFIEHTSPMATANRLRLSGTEPEVVTEREHYFKSINNMDMDFLINMVDSENKISSTINL</sequence>
<dbReference type="PRINTS" id="PR00420">
    <property type="entry name" value="RNGMNOXGNASE"/>
</dbReference>
<evidence type="ECO:0000313" key="6">
    <source>
        <dbReference type="Proteomes" id="UP001358417"/>
    </source>
</evidence>